<protein>
    <submittedName>
        <fullName evidence="2">Uncharacterized protein</fullName>
    </submittedName>
</protein>
<feature type="compositionally biased region" description="Basic and acidic residues" evidence="1">
    <location>
        <begin position="300"/>
        <end position="311"/>
    </location>
</feature>
<evidence type="ECO:0000313" key="2">
    <source>
        <dbReference type="EMBL" id="TFY56320.1"/>
    </source>
</evidence>
<dbReference type="Proteomes" id="UP000298327">
    <property type="component" value="Unassembled WGS sequence"/>
</dbReference>
<reference evidence="2 3" key="1">
    <citation type="submission" date="2019-02" db="EMBL/GenBank/DDBJ databases">
        <title>Genome sequencing of the rare red list fungi Dentipellis fragilis.</title>
        <authorList>
            <person name="Buettner E."/>
            <person name="Kellner H."/>
        </authorList>
    </citation>
    <scope>NUCLEOTIDE SEQUENCE [LARGE SCALE GENOMIC DNA]</scope>
    <source>
        <strain evidence="2 3">DSM 105465</strain>
    </source>
</reference>
<dbReference type="STRING" id="205917.A0A4Y9Y232"/>
<dbReference type="AlphaFoldDB" id="A0A4Y9Y232"/>
<dbReference type="EMBL" id="SEOQ01000838">
    <property type="protein sequence ID" value="TFY56320.1"/>
    <property type="molecule type" value="Genomic_DNA"/>
</dbReference>
<name>A0A4Y9Y232_9AGAM</name>
<proteinExistence type="predicted"/>
<gene>
    <name evidence="2" type="ORF">EVG20_g8970</name>
</gene>
<evidence type="ECO:0000313" key="3">
    <source>
        <dbReference type="Proteomes" id="UP000298327"/>
    </source>
</evidence>
<organism evidence="2 3">
    <name type="scientific">Dentipellis fragilis</name>
    <dbReference type="NCBI Taxonomy" id="205917"/>
    <lineage>
        <taxon>Eukaryota</taxon>
        <taxon>Fungi</taxon>
        <taxon>Dikarya</taxon>
        <taxon>Basidiomycota</taxon>
        <taxon>Agaricomycotina</taxon>
        <taxon>Agaricomycetes</taxon>
        <taxon>Russulales</taxon>
        <taxon>Hericiaceae</taxon>
        <taxon>Dentipellis</taxon>
    </lineage>
</organism>
<keyword evidence="3" id="KW-1185">Reference proteome</keyword>
<evidence type="ECO:0000256" key="1">
    <source>
        <dbReference type="SAM" id="MobiDB-lite"/>
    </source>
</evidence>
<accession>A0A4Y9Y232</accession>
<feature type="region of interest" description="Disordered" evidence="1">
    <location>
        <begin position="179"/>
        <end position="400"/>
    </location>
</feature>
<dbReference type="OrthoDB" id="3253137at2759"/>
<sequence>MGKWTTGYYDDVLSSKIKSLVTGAMKRSRLEKAEPTISFEAFVEDLDPGDSFTTTIIEILVKELAERRQRPKLEDRRLVSSRTAKSLRMLAAPQRIYPAAGGPRARRTLNLTDYLSAPPEEMEVVDDDNDSLESLMDGAGGLEGARVNTDLYDAYVGPAWASSNHAASQRRLARHVLRDAADESRPRANSTTGPSASSSTSASSSSTLTRQSTIRRPPARSRTVDFNDFTTRRRSSTRDAHEDAPSPRRFFPPTRRLEYPWPAGPAAATDHGDRGAPVPLLALLNGAPPTPSQRTFVPSDWRHVEDSEPRSDMPTPAPETDDEAPRPAPPRLRRGGVRPPEAMLAQHHHRLDDEASHVGALVALLSEPGESEGHEHESSRPVPVSVPLQVRRFSPPRETP</sequence>
<feature type="compositionally biased region" description="Low complexity" evidence="1">
    <location>
        <begin position="190"/>
        <end position="212"/>
    </location>
</feature>
<comment type="caution">
    <text evidence="2">The sequence shown here is derived from an EMBL/GenBank/DDBJ whole genome shotgun (WGS) entry which is preliminary data.</text>
</comment>
<feature type="compositionally biased region" description="Basic and acidic residues" evidence="1">
    <location>
        <begin position="236"/>
        <end position="246"/>
    </location>
</feature>